<dbReference type="InterPro" id="IPR011701">
    <property type="entry name" value="MFS"/>
</dbReference>
<feature type="transmembrane region" description="Helical" evidence="6">
    <location>
        <begin position="488"/>
        <end position="510"/>
    </location>
</feature>
<protein>
    <recommendedName>
        <fullName evidence="9">Major facilitator superfamily (MFS) profile domain-containing protein</fullName>
    </recommendedName>
</protein>
<dbReference type="Proteomes" id="UP001175353">
    <property type="component" value="Unassembled WGS sequence"/>
</dbReference>
<evidence type="ECO:0000256" key="2">
    <source>
        <dbReference type="ARBA" id="ARBA00022692"/>
    </source>
</evidence>
<dbReference type="PANTHER" id="PTHR23507">
    <property type="entry name" value="ZGC:174356"/>
    <property type="match status" value="1"/>
</dbReference>
<feature type="compositionally biased region" description="Polar residues" evidence="5">
    <location>
        <begin position="17"/>
        <end position="35"/>
    </location>
</feature>
<feature type="transmembrane region" description="Helical" evidence="6">
    <location>
        <begin position="455"/>
        <end position="476"/>
    </location>
</feature>
<feature type="compositionally biased region" description="Low complexity" evidence="5">
    <location>
        <begin position="299"/>
        <end position="313"/>
    </location>
</feature>
<evidence type="ECO:0000256" key="3">
    <source>
        <dbReference type="ARBA" id="ARBA00022989"/>
    </source>
</evidence>
<feature type="transmembrane region" description="Helical" evidence="6">
    <location>
        <begin position="522"/>
        <end position="543"/>
    </location>
</feature>
<dbReference type="AlphaFoldDB" id="A0AAN6QVS5"/>
<reference evidence="7" key="1">
    <citation type="submission" date="2023-06" db="EMBL/GenBank/DDBJ databases">
        <title>Black Yeasts Isolated from many extreme environments.</title>
        <authorList>
            <person name="Coleine C."/>
            <person name="Stajich J.E."/>
            <person name="Selbmann L."/>
        </authorList>
    </citation>
    <scope>NUCLEOTIDE SEQUENCE</scope>
    <source>
        <strain evidence="7">CCFEE 5200</strain>
    </source>
</reference>
<keyword evidence="8" id="KW-1185">Reference proteome</keyword>
<sequence>MAPGMSRETESYECLRDNNNGTSSPKANGITTSGAATDEAGEHSPLLSISSREDPVNDPPIRPRQWLSRMRLTQVLILIVILASAGDQLQESPQTRILESIICYRYYEVADPGKLLLDRGSVGPGAIGGVAEIHCKVNAVQEQLAMLRGYQQLLDGIPALLLALPFGWAADRFGRKPLLSMGLLSLVFRFAWIQLVTWFWQIFDVRMTWLSTLHACFGGGSAVTTGIFFVILSDITPEAERASVFLQAGASSLLANLVMSPLSAWWMQTDPWIPNLIGILICVSTLLALPFIPETLGARPESSLTSSRPSTPSGESAARPQDIAGASELVSTDLLARWSARFRDATSFLTQDWRILALCLSFFGHTLIASSSQLLLQYMSKRYNIIFADATMLLTVYNGVKVLLLFVLLPYLSTLSMRTFRLSGQTKDLYLARASQVCVLIGFTLIGFSPNVPTVVMSMAVASLGTGIYLLIRSFITSLVPGHHIARVYSIITLVDTIGAMLGGPILAGLFKSGLTLGDSWIGLPFYFLGLMNAAFAVLVFAVRLRPDEGRIKLDDEEPGKL</sequence>
<dbReference type="PANTHER" id="PTHR23507:SF1">
    <property type="entry name" value="FI18259P1-RELATED"/>
    <property type="match status" value="1"/>
</dbReference>
<proteinExistence type="predicted"/>
<keyword evidence="4 6" id="KW-0472">Membrane</keyword>
<keyword evidence="3 6" id="KW-1133">Transmembrane helix</keyword>
<comment type="subcellular location">
    <subcellularLocation>
        <location evidence="1">Membrane</location>
        <topology evidence="1">Multi-pass membrane protein</topology>
    </subcellularLocation>
</comment>
<accession>A0AAN6QVS5</accession>
<feature type="transmembrane region" description="Helical" evidence="6">
    <location>
        <begin position="244"/>
        <end position="266"/>
    </location>
</feature>
<organism evidence="7 8">
    <name type="scientific">Friedmanniomyces endolithicus</name>
    <dbReference type="NCBI Taxonomy" id="329885"/>
    <lineage>
        <taxon>Eukaryota</taxon>
        <taxon>Fungi</taxon>
        <taxon>Dikarya</taxon>
        <taxon>Ascomycota</taxon>
        <taxon>Pezizomycotina</taxon>
        <taxon>Dothideomycetes</taxon>
        <taxon>Dothideomycetidae</taxon>
        <taxon>Mycosphaerellales</taxon>
        <taxon>Teratosphaeriaceae</taxon>
        <taxon>Friedmanniomyces</taxon>
    </lineage>
</organism>
<feature type="region of interest" description="Disordered" evidence="5">
    <location>
        <begin position="1"/>
        <end position="58"/>
    </location>
</feature>
<dbReference type="EMBL" id="JAUJLE010000054">
    <property type="protein sequence ID" value="KAK0994848.1"/>
    <property type="molecule type" value="Genomic_DNA"/>
</dbReference>
<feature type="transmembrane region" description="Helical" evidence="6">
    <location>
        <begin position="182"/>
        <end position="203"/>
    </location>
</feature>
<feature type="transmembrane region" description="Helical" evidence="6">
    <location>
        <begin position="430"/>
        <end position="449"/>
    </location>
</feature>
<dbReference type="GO" id="GO:0022857">
    <property type="term" value="F:transmembrane transporter activity"/>
    <property type="evidence" value="ECO:0007669"/>
    <property type="project" value="InterPro"/>
</dbReference>
<evidence type="ECO:0000313" key="7">
    <source>
        <dbReference type="EMBL" id="KAK0994848.1"/>
    </source>
</evidence>
<dbReference type="GO" id="GO:0016020">
    <property type="term" value="C:membrane"/>
    <property type="evidence" value="ECO:0007669"/>
    <property type="project" value="UniProtKB-SubCell"/>
</dbReference>
<feature type="region of interest" description="Disordered" evidence="5">
    <location>
        <begin position="298"/>
        <end position="320"/>
    </location>
</feature>
<evidence type="ECO:0008006" key="9">
    <source>
        <dbReference type="Google" id="ProtNLM"/>
    </source>
</evidence>
<gene>
    <name evidence="7" type="ORF">LTR91_007454</name>
</gene>
<evidence type="ECO:0000256" key="6">
    <source>
        <dbReference type="SAM" id="Phobius"/>
    </source>
</evidence>
<dbReference type="Gene3D" id="1.20.1250.20">
    <property type="entry name" value="MFS general substrate transporter like domains"/>
    <property type="match status" value="1"/>
</dbReference>
<feature type="compositionally biased region" description="Basic and acidic residues" evidence="5">
    <location>
        <begin position="7"/>
        <end position="16"/>
    </location>
</feature>
<keyword evidence="2 6" id="KW-0812">Transmembrane</keyword>
<feature type="transmembrane region" description="Helical" evidence="6">
    <location>
        <begin position="272"/>
        <end position="292"/>
    </location>
</feature>
<evidence type="ECO:0000256" key="1">
    <source>
        <dbReference type="ARBA" id="ARBA00004141"/>
    </source>
</evidence>
<evidence type="ECO:0000256" key="4">
    <source>
        <dbReference type="ARBA" id="ARBA00023136"/>
    </source>
</evidence>
<dbReference type="SUPFAM" id="SSF103473">
    <property type="entry name" value="MFS general substrate transporter"/>
    <property type="match status" value="1"/>
</dbReference>
<feature type="transmembrane region" description="Helical" evidence="6">
    <location>
        <begin position="209"/>
        <end position="232"/>
    </location>
</feature>
<evidence type="ECO:0000313" key="8">
    <source>
        <dbReference type="Proteomes" id="UP001175353"/>
    </source>
</evidence>
<evidence type="ECO:0000256" key="5">
    <source>
        <dbReference type="SAM" id="MobiDB-lite"/>
    </source>
</evidence>
<dbReference type="InterPro" id="IPR036259">
    <property type="entry name" value="MFS_trans_sf"/>
</dbReference>
<feature type="transmembrane region" description="Helical" evidence="6">
    <location>
        <begin position="385"/>
        <end position="409"/>
    </location>
</feature>
<feature type="transmembrane region" description="Helical" evidence="6">
    <location>
        <begin position="355"/>
        <end position="379"/>
    </location>
</feature>
<dbReference type="Pfam" id="PF07690">
    <property type="entry name" value="MFS_1"/>
    <property type="match status" value="1"/>
</dbReference>
<comment type="caution">
    <text evidence="7">The sequence shown here is derived from an EMBL/GenBank/DDBJ whole genome shotgun (WGS) entry which is preliminary data.</text>
</comment>
<name>A0AAN6QVS5_9PEZI</name>